<dbReference type="OrthoDB" id="4326943at2"/>
<proteinExistence type="predicted"/>
<reference evidence="4 5" key="1">
    <citation type="submission" date="2017-01" db="EMBL/GenBank/DDBJ databases">
        <authorList>
            <consortium name="Urmite Genomes"/>
        </authorList>
    </citation>
    <scope>NUCLEOTIDE SEQUENCE [LARGE SCALE GENOMIC DNA]</scope>
    <source>
        <strain evidence="4 5">AB308</strain>
    </source>
</reference>
<accession>A0A2U3N6N7</accession>
<dbReference type="InterPro" id="IPR013762">
    <property type="entry name" value="Integrase-like_cat_sf"/>
</dbReference>
<dbReference type="CDD" id="cd01189">
    <property type="entry name" value="INT_ICEBs1_C_like"/>
    <property type="match status" value="1"/>
</dbReference>
<dbReference type="GO" id="GO:0003677">
    <property type="term" value="F:DNA binding"/>
    <property type="evidence" value="ECO:0007669"/>
    <property type="project" value="UniProtKB-KW"/>
</dbReference>
<keyword evidence="1" id="KW-0238">DNA-binding</keyword>
<evidence type="ECO:0000313" key="4">
    <source>
        <dbReference type="EMBL" id="SPM27188.1"/>
    </source>
</evidence>
<gene>
    <name evidence="4" type="ORF">MTAB308_663</name>
</gene>
<dbReference type="PROSITE" id="PS51898">
    <property type="entry name" value="TYR_RECOMBINASE"/>
    <property type="match status" value="1"/>
</dbReference>
<dbReference type="GO" id="GO:0006310">
    <property type="term" value="P:DNA recombination"/>
    <property type="evidence" value="ECO:0007669"/>
    <property type="project" value="UniProtKB-KW"/>
</dbReference>
<dbReference type="Pfam" id="PF00589">
    <property type="entry name" value="Phage_integrase"/>
    <property type="match status" value="1"/>
</dbReference>
<evidence type="ECO:0000256" key="2">
    <source>
        <dbReference type="ARBA" id="ARBA00023172"/>
    </source>
</evidence>
<sequence>MAKRRANSQGNVYQRPNGRWEARLRYRDHDTGEQKRVSVYGATQKAALAELDKVRERLKEGQPPRDATTSVAAWMTHWRATTLAASDRKPATRELYANLSRKHIEAAPIGAARLDRLRPSDIEKFILDMRAQMKPGKRTDDNPKPAPVRALSDSTIRSAYTVLRAGLDGAVRDGLLAKNPTAAVKRPGVERVEARHLDRDAVVGLLDAAKESRYHAALVLIASTGLRRGEALALTWDKVDLAGGALRVAGTLARVEGALTISEPKTARSRRLVPLSKPVVALLREHRTRQKKERIRAGDQWRESGLVFTTEFGTPVDPRNLLRVIESAAKTAGTEGVVVHTLRHSAAAAWLEGGVHIKAVADLLGHSSISITGDIYGHAEDATARAAVDGLANTLGL</sequence>
<dbReference type="SUPFAM" id="SSF56349">
    <property type="entry name" value="DNA breaking-rejoining enzymes"/>
    <property type="match status" value="1"/>
</dbReference>
<dbReference type="Gene3D" id="1.10.150.130">
    <property type="match status" value="1"/>
</dbReference>
<dbReference type="PANTHER" id="PTHR30349:SF91">
    <property type="entry name" value="INTA PROTEIN"/>
    <property type="match status" value="1"/>
</dbReference>
<feature type="domain" description="Tyr recombinase" evidence="3">
    <location>
        <begin position="192"/>
        <end position="389"/>
    </location>
</feature>
<evidence type="ECO:0000256" key="1">
    <source>
        <dbReference type="ARBA" id="ARBA00023125"/>
    </source>
</evidence>
<name>A0A2U3N6N7_9MYCO</name>
<dbReference type="Gene3D" id="1.10.443.10">
    <property type="entry name" value="Intergrase catalytic core"/>
    <property type="match status" value="1"/>
</dbReference>
<dbReference type="InterPro" id="IPR010998">
    <property type="entry name" value="Integrase_recombinase_N"/>
</dbReference>
<dbReference type="InterPro" id="IPR050090">
    <property type="entry name" value="Tyrosine_recombinase_XerCD"/>
</dbReference>
<dbReference type="STRING" id="1841859.GCA_900157385_00659"/>
<dbReference type="AlphaFoldDB" id="A0A2U3N6N7"/>
<protein>
    <submittedName>
        <fullName evidence="4">Site-specific recombinase XerD</fullName>
    </submittedName>
</protein>
<dbReference type="InterPro" id="IPR002104">
    <property type="entry name" value="Integrase_catalytic"/>
</dbReference>
<organism evidence="4 5">
    <name type="scientific">Mycobacterium terramassiliense</name>
    <dbReference type="NCBI Taxonomy" id="1841859"/>
    <lineage>
        <taxon>Bacteria</taxon>
        <taxon>Bacillati</taxon>
        <taxon>Actinomycetota</taxon>
        <taxon>Actinomycetes</taxon>
        <taxon>Mycobacteriales</taxon>
        <taxon>Mycobacteriaceae</taxon>
        <taxon>Mycobacterium</taxon>
    </lineage>
</organism>
<dbReference type="InterPro" id="IPR011010">
    <property type="entry name" value="DNA_brk_join_enz"/>
</dbReference>
<keyword evidence="5" id="KW-1185">Reference proteome</keyword>
<dbReference type="Proteomes" id="UP000241595">
    <property type="component" value="Unassembled WGS sequence"/>
</dbReference>
<dbReference type="PANTHER" id="PTHR30349">
    <property type="entry name" value="PHAGE INTEGRASE-RELATED"/>
    <property type="match status" value="1"/>
</dbReference>
<evidence type="ECO:0000313" key="5">
    <source>
        <dbReference type="Proteomes" id="UP000241595"/>
    </source>
</evidence>
<keyword evidence="2" id="KW-0233">DNA recombination</keyword>
<dbReference type="EMBL" id="FTRV01000009">
    <property type="protein sequence ID" value="SPM27188.1"/>
    <property type="molecule type" value="Genomic_DNA"/>
</dbReference>
<dbReference type="RefSeq" id="WP_077097832.1">
    <property type="nucleotide sequence ID" value="NZ_LT717698.1"/>
</dbReference>
<evidence type="ECO:0000259" key="3">
    <source>
        <dbReference type="PROSITE" id="PS51898"/>
    </source>
</evidence>
<dbReference type="GO" id="GO:0015074">
    <property type="term" value="P:DNA integration"/>
    <property type="evidence" value="ECO:0007669"/>
    <property type="project" value="InterPro"/>
</dbReference>